<dbReference type="PANTHER" id="PTHR13504:SF38">
    <property type="entry name" value="FIDO DOMAIN-CONTAINING PROTEIN"/>
    <property type="match status" value="1"/>
</dbReference>
<evidence type="ECO:0000256" key="3">
    <source>
        <dbReference type="PIRSR" id="PIRSR640198-3"/>
    </source>
</evidence>
<name>A0A1F5XFP9_9BACT</name>
<dbReference type="SMART" id="SM00530">
    <property type="entry name" value="HTH_XRE"/>
    <property type="match status" value="1"/>
</dbReference>
<evidence type="ECO:0000259" key="4">
    <source>
        <dbReference type="PROSITE" id="PS50943"/>
    </source>
</evidence>
<dbReference type="PROSITE" id="PS51459">
    <property type="entry name" value="FIDO"/>
    <property type="match status" value="1"/>
</dbReference>
<dbReference type="InterPro" id="IPR003812">
    <property type="entry name" value="Fido"/>
</dbReference>
<dbReference type="Pfam" id="PF02661">
    <property type="entry name" value="Fic"/>
    <property type="match status" value="1"/>
</dbReference>
<dbReference type="GO" id="GO:0005524">
    <property type="term" value="F:ATP binding"/>
    <property type="evidence" value="ECO:0007669"/>
    <property type="project" value="UniProtKB-KW"/>
</dbReference>
<dbReference type="EMBL" id="MFIF01000012">
    <property type="protein sequence ID" value="OGF86690.1"/>
    <property type="molecule type" value="Genomic_DNA"/>
</dbReference>
<evidence type="ECO:0000256" key="1">
    <source>
        <dbReference type="PIRSR" id="PIRSR640198-1"/>
    </source>
</evidence>
<dbReference type="CDD" id="cd00093">
    <property type="entry name" value="HTH_XRE"/>
    <property type="match status" value="1"/>
</dbReference>
<evidence type="ECO:0000256" key="2">
    <source>
        <dbReference type="PIRSR" id="PIRSR640198-2"/>
    </source>
</evidence>
<dbReference type="AlphaFoldDB" id="A0A1F5XFP9"/>
<evidence type="ECO:0000313" key="7">
    <source>
        <dbReference type="Proteomes" id="UP000177346"/>
    </source>
</evidence>
<comment type="caution">
    <text evidence="6">The sequence shown here is derived from an EMBL/GenBank/DDBJ whole genome shotgun (WGS) entry which is preliminary data.</text>
</comment>
<dbReference type="SUPFAM" id="SSF47413">
    <property type="entry name" value="lambda repressor-like DNA-binding domains"/>
    <property type="match status" value="1"/>
</dbReference>
<dbReference type="PANTHER" id="PTHR13504">
    <property type="entry name" value="FIDO DOMAIN-CONTAINING PROTEIN DDB_G0283145"/>
    <property type="match status" value="1"/>
</dbReference>
<dbReference type="Proteomes" id="UP000177346">
    <property type="component" value="Unassembled WGS sequence"/>
</dbReference>
<dbReference type="InterPro" id="IPR040198">
    <property type="entry name" value="Fido_containing"/>
</dbReference>
<protein>
    <recommendedName>
        <fullName evidence="8">Fido domain-containing protein</fullName>
    </recommendedName>
</protein>
<dbReference type="Pfam" id="PF01381">
    <property type="entry name" value="HTH_3"/>
    <property type="match status" value="1"/>
</dbReference>
<reference evidence="6 7" key="1">
    <citation type="journal article" date="2016" name="Nat. Commun.">
        <title>Thousands of microbial genomes shed light on interconnected biogeochemical processes in an aquifer system.</title>
        <authorList>
            <person name="Anantharaman K."/>
            <person name="Brown C.T."/>
            <person name="Hug L.A."/>
            <person name="Sharon I."/>
            <person name="Castelle C.J."/>
            <person name="Probst A.J."/>
            <person name="Thomas B.C."/>
            <person name="Singh A."/>
            <person name="Wilkins M.J."/>
            <person name="Karaoz U."/>
            <person name="Brodie E.L."/>
            <person name="Williams K.H."/>
            <person name="Hubbard S.S."/>
            <person name="Banfield J.F."/>
        </authorList>
    </citation>
    <scope>NUCLEOTIDE SEQUENCE [LARGE SCALE GENOMIC DNA]</scope>
</reference>
<dbReference type="GO" id="GO:0003677">
    <property type="term" value="F:DNA binding"/>
    <property type="evidence" value="ECO:0007669"/>
    <property type="project" value="InterPro"/>
</dbReference>
<dbReference type="PROSITE" id="PS50943">
    <property type="entry name" value="HTH_CROC1"/>
    <property type="match status" value="1"/>
</dbReference>
<sequence>MTIKEKLQILLKLSGLTQEELARRLGVTFAALNRWINKKAVPRQKAQEKIDELYKEYSGEKRIPESVLGAKKALVIQKSNAHKNLLKEILDNPDIRDRFYLSLTYNTNRIEGSTLSENETAAILFENAALPEKSLIEQLEAKNHQAALEYLFRYLSEKKPLNEALILKLHAILMNAIRSDAGSYRNHGVRIMGANVPTANYLKIPDLMASFADKIGRNVPDAVAHISAMHSEFEKIHPFSDGNGRIGRLLMHAMAIKNNLAPVVVLQEKRRLYATYLNKAQTQGDTSLLEDFLCDAILEGYKILERKN</sequence>
<feature type="site" description="Important for autoinhibition of adenylyltransferase activity" evidence="3">
    <location>
        <position position="111"/>
    </location>
</feature>
<dbReference type="SUPFAM" id="SSF140931">
    <property type="entry name" value="Fic-like"/>
    <property type="match status" value="1"/>
</dbReference>
<keyword evidence="2" id="KW-0547">Nucleotide-binding</keyword>
<dbReference type="InterPro" id="IPR036597">
    <property type="entry name" value="Fido-like_dom_sf"/>
</dbReference>
<accession>A0A1F5XFP9</accession>
<evidence type="ECO:0000259" key="5">
    <source>
        <dbReference type="PROSITE" id="PS51459"/>
    </source>
</evidence>
<feature type="domain" description="Fido" evidence="5">
    <location>
        <begin position="161"/>
        <end position="295"/>
    </location>
</feature>
<proteinExistence type="predicted"/>
<feature type="active site" evidence="1">
    <location>
        <position position="237"/>
    </location>
</feature>
<feature type="binding site" evidence="2">
    <location>
        <begin position="241"/>
        <end position="248"/>
    </location>
    <ligand>
        <name>ATP</name>
        <dbReference type="ChEBI" id="CHEBI:30616"/>
    </ligand>
</feature>
<evidence type="ECO:0000313" key="6">
    <source>
        <dbReference type="EMBL" id="OGF86690.1"/>
    </source>
</evidence>
<dbReference type="InterPro" id="IPR010982">
    <property type="entry name" value="Lambda_DNA-bd_dom_sf"/>
</dbReference>
<feature type="domain" description="HTH cro/C1-type" evidence="4">
    <location>
        <begin position="7"/>
        <end position="50"/>
    </location>
</feature>
<evidence type="ECO:0008006" key="8">
    <source>
        <dbReference type="Google" id="ProtNLM"/>
    </source>
</evidence>
<gene>
    <name evidence="6" type="ORF">A3B19_00390</name>
</gene>
<keyword evidence="2" id="KW-0067">ATP-binding</keyword>
<dbReference type="InterPro" id="IPR001387">
    <property type="entry name" value="Cro/C1-type_HTH"/>
</dbReference>
<dbReference type="Gene3D" id="1.10.3290.10">
    <property type="entry name" value="Fido-like domain"/>
    <property type="match status" value="1"/>
</dbReference>
<dbReference type="Gene3D" id="1.10.260.40">
    <property type="entry name" value="lambda repressor-like DNA-binding domains"/>
    <property type="match status" value="1"/>
</dbReference>
<organism evidence="6 7">
    <name type="scientific">Candidatus Giovannonibacteria bacterium RIFCSPLOWO2_01_FULL_46_32</name>
    <dbReference type="NCBI Taxonomy" id="1798353"/>
    <lineage>
        <taxon>Bacteria</taxon>
        <taxon>Candidatus Giovannoniibacteriota</taxon>
    </lineage>
</organism>